<reference evidence="9 10" key="1">
    <citation type="submission" date="2020-11" db="EMBL/GenBank/DDBJ databases">
        <title>Actinomyces sp. ZJ750.</title>
        <authorList>
            <person name="Zhou J."/>
        </authorList>
    </citation>
    <scope>NUCLEOTIDE SEQUENCE [LARGE SCALE GENOMIC DNA]</scope>
    <source>
        <strain evidence="9 10">ZJ750</strain>
    </source>
</reference>
<keyword evidence="10" id="KW-1185">Reference proteome</keyword>
<keyword evidence="4" id="KW-1015">Disulfide bond</keyword>
<keyword evidence="7" id="KW-0472">Membrane</keyword>
<accession>A0A7T0PVN1</accession>
<proteinExistence type="inferred from homology"/>
<feature type="domain" description="Thioredoxin" evidence="8">
    <location>
        <begin position="73"/>
        <end position="225"/>
    </location>
</feature>
<sequence>MTTVPTPTPESTSPASNKPGPHPAVLTVLIIIAVLLALIAAMLVVRDTDGPAASTTLPVVAGSPTQESQQTPAPAQPTAQPTSAASVTDEQVLELMHAEVHRDPEDGRARGALDAPVVLVLYSDFSCPYCTLFAQNVEPGLADLVKDGTLRIEWRDLAQISASSPLAAQAGIAAANQGRFWEFHDAVYAAADPQGHPEYTEESLVAFAEQAGVADLERFRTDMTAQETVDRVSEATAHAHQLGIKGTPFLIVNDAVIGGYTPVEFVRQTVLEQAELVG</sequence>
<evidence type="ECO:0000256" key="6">
    <source>
        <dbReference type="SAM" id="MobiDB-lite"/>
    </source>
</evidence>
<dbReference type="GO" id="GO:0016491">
    <property type="term" value="F:oxidoreductase activity"/>
    <property type="evidence" value="ECO:0007669"/>
    <property type="project" value="UniProtKB-KW"/>
</dbReference>
<dbReference type="InterPro" id="IPR013766">
    <property type="entry name" value="Thioredoxin_domain"/>
</dbReference>
<dbReference type="InterPro" id="IPR012336">
    <property type="entry name" value="Thioredoxin-like_fold"/>
</dbReference>
<evidence type="ECO:0000256" key="2">
    <source>
        <dbReference type="ARBA" id="ARBA00022729"/>
    </source>
</evidence>
<evidence type="ECO:0000313" key="9">
    <source>
        <dbReference type="EMBL" id="QPL05466.1"/>
    </source>
</evidence>
<keyword evidence="2" id="KW-0732">Signal</keyword>
<dbReference type="Gene3D" id="3.40.30.10">
    <property type="entry name" value="Glutaredoxin"/>
    <property type="match status" value="1"/>
</dbReference>
<comment type="similarity">
    <text evidence="1">Belongs to the thioredoxin family. DsbA subfamily.</text>
</comment>
<dbReference type="PANTHER" id="PTHR13887">
    <property type="entry name" value="GLUTATHIONE S-TRANSFERASE KAPPA"/>
    <property type="match status" value="1"/>
</dbReference>
<evidence type="ECO:0000256" key="5">
    <source>
        <dbReference type="ARBA" id="ARBA00023284"/>
    </source>
</evidence>
<evidence type="ECO:0000256" key="1">
    <source>
        <dbReference type="ARBA" id="ARBA00005791"/>
    </source>
</evidence>
<dbReference type="Proteomes" id="UP000594637">
    <property type="component" value="Chromosome"/>
</dbReference>
<evidence type="ECO:0000313" key="10">
    <source>
        <dbReference type="Proteomes" id="UP000594637"/>
    </source>
</evidence>
<evidence type="ECO:0000259" key="8">
    <source>
        <dbReference type="PROSITE" id="PS51352"/>
    </source>
</evidence>
<feature type="region of interest" description="Disordered" evidence="6">
    <location>
        <begin position="56"/>
        <end position="88"/>
    </location>
</feature>
<protein>
    <submittedName>
        <fullName evidence="9">Thioredoxin domain-containing protein</fullName>
    </submittedName>
</protein>
<dbReference type="RefSeq" id="WP_166857502.1">
    <property type="nucleotide sequence ID" value="NZ_CP063989.1"/>
</dbReference>
<dbReference type="InterPro" id="IPR036249">
    <property type="entry name" value="Thioredoxin-like_sf"/>
</dbReference>
<dbReference type="AlphaFoldDB" id="A0A7T0PVN1"/>
<dbReference type="PROSITE" id="PS51352">
    <property type="entry name" value="THIOREDOXIN_2"/>
    <property type="match status" value="1"/>
</dbReference>
<dbReference type="PANTHER" id="PTHR13887:SF14">
    <property type="entry name" value="DISULFIDE BOND FORMATION PROTEIN D"/>
    <property type="match status" value="1"/>
</dbReference>
<dbReference type="EMBL" id="CP063989">
    <property type="protein sequence ID" value="QPL05466.1"/>
    <property type="molecule type" value="Genomic_DNA"/>
</dbReference>
<evidence type="ECO:0000256" key="7">
    <source>
        <dbReference type="SAM" id="Phobius"/>
    </source>
</evidence>
<keyword evidence="5" id="KW-0676">Redox-active center</keyword>
<evidence type="ECO:0000256" key="3">
    <source>
        <dbReference type="ARBA" id="ARBA00023002"/>
    </source>
</evidence>
<keyword evidence="7" id="KW-1133">Transmembrane helix</keyword>
<feature type="compositionally biased region" description="Low complexity" evidence="6">
    <location>
        <begin position="1"/>
        <end position="16"/>
    </location>
</feature>
<keyword evidence="7" id="KW-0812">Transmembrane</keyword>
<dbReference type="KEGG" id="arep:ID810_00200"/>
<organism evidence="9 10">
    <name type="scientific">Actinomyces respiraculi</name>
    <dbReference type="NCBI Taxonomy" id="2744574"/>
    <lineage>
        <taxon>Bacteria</taxon>
        <taxon>Bacillati</taxon>
        <taxon>Actinomycetota</taxon>
        <taxon>Actinomycetes</taxon>
        <taxon>Actinomycetales</taxon>
        <taxon>Actinomycetaceae</taxon>
        <taxon>Actinomyces</taxon>
    </lineage>
</organism>
<name>A0A7T0PVN1_9ACTO</name>
<dbReference type="SUPFAM" id="SSF52833">
    <property type="entry name" value="Thioredoxin-like"/>
    <property type="match status" value="1"/>
</dbReference>
<feature type="region of interest" description="Disordered" evidence="6">
    <location>
        <begin position="1"/>
        <end position="20"/>
    </location>
</feature>
<feature type="transmembrane region" description="Helical" evidence="7">
    <location>
        <begin position="24"/>
        <end position="45"/>
    </location>
</feature>
<gene>
    <name evidence="9" type="ORF">ID810_00200</name>
</gene>
<keyword evidence="3" id="KW-0560">Oxidoreductase</keyword>
<dbReference type="Pfam" id="PF13462">
    <property type="entry name" value="Thioredoxin_4"/>
    <property type="match status" value="1"/>
</dbReference>
<feature type="compositionally biased region" description="Low complexity" evidence="6">
    <location>
        <begin position="63"/>
        <end position="86"/>
    </location>
</feature>
<evidence type="ECO:0000256" key="4">
    <source>
        <dbReference type="ARBA" id="ARBA00023157"/>
    </source>
</evidence>